<dbReference type="PROSITE" id="PS50156">
    <property type="entry name" value="SSD"/>
    <property type="match status" value="1"/>
</dbReference>
<feature type="transmembrane region" description="Helical" evidence="6">
    <location>
        <begin position="316"/>
        <end position="338"/>
    </location>
</feature>
<dbReference type="Proteomes" id="UP001320148">
    <property type="component" value="Chromosome"/>
</dbReference>
<gene>
    <name evidence="8" type="ORF">DSLASN_43610</name>
</gene>
<dbReference type="InterPro" id="IPR001036">
    <property type="entry name" value="Acrflvin-R"/>
</dbReference>
<evidence type="ECO:0000256" key="3">
    <source>
        <dbReference type="ARBA" id="ARBA00022692"/>
    </source>
</evidence>
<reference evidence="8 9" key="1">
    <citation type="submission" date="2021-02" db="EMBL/GenBank/DDBJ databases">
        <title>Complete genome of Desulfoluna sp. strain ASN36.</title>
        <authorList>
            <person name="Takahashi A."/>
            <person name="Kojima H."/>
            <person name="Fukui M."/>
        </authorList>
    </citation>
    <scope>NUCLEOTIDE SEQUENCE [LARGE SCALE GENOMIC DNA]</scope>
    <source>
        <strain evidence="8 9">ASN36</strain>
    </source>
</reference>
<comment type="subcellular location">
    <subcellularLocation>
        <location evidence="1">Cell membrane</location>
        <topology evidence="1">Multi-pass membrane protein</topology>
    </subcellularLocation>
</comment>
<keyword evidence="5 6" id="KW-0472">Membrane</keyword>
<feature type="transmembrane region" description="Helical" evidence="6">
    <location>
        <begin position="359"/>
        <end position="382"/>
    </location>
</feature>
<keyword evidence="4 6" id="KW-1133">Transmembrane helix</keyword>
<keyword evidence="3 6" id="KW-0812">Transmembrane</keyword>
<dbReference type="SUPFAM" id="SSF82866">
    <property type="entry name" value="Multidrug efflux transporter AcrB transmembrane domain"/>
    <property type="match status" value="2"/>
</dbReference>
<accession>A0ABM7PMN1</accession>
<feature type="transmembrane region" description="Helical" evidence="6">
    <location>
        <begin position="714"/>
        <end position="737"/>
    </location>
</feature>
<keyword evidence="9" id="KW-1185">Reference proteome</keyword>
<dbReference type="PRINTS" id="PR00702">
    <property type="entry name" value="ACRIFLAVINRP"/>
</dbReference>
<feature type="transmembrane region" description="Helical" evidence="6">
    <location>
        <begin position="290"/>
        <end position="310"/>
    </location>
</feature>
<feature type="transmembrane region" description="Helical" evidence="6">
    <location>
        <begin position="690"/>
        <end position="708"/>
    </location>
</feature>
<dbReference type="Pfam" id="PF03176">
    <property type="entry name" value="MMPL"/>
    <property type="match status" value="2"/>
</dbReference>
<feature type="transmembrane region" description="Helical" evidence="6">
    <location>
        <begin position="813"/>
        <end position="834"/>
    </location>
</feature>
<organism evidence="8 9">
    <name type="scientific">Desulfoluna limicola</name>
    <dbReference type="NCBI Taxonomy" id="2810562"/>
    <lineage>
        <taxon>Bacteria</taxon>
        <taxon>Pseudomonadati</taxon>
        <taxon>Thermodesulfobacteriota</taxon>
        <taxon>Desulfobacteria</taxon>
        <taxon>Desulfobacterales</taxon>
        <taxon>Desulfolunaceae</taxon>
        <taxon>Desulfoluna</taxon>
    </lineage>
</organism>
<dbReference type="Gene3D" id="1.20.1640.10">
    <property type="entry name" value="Multidrug efflux transporter AcrB transmembrane domain"/>
    <property type="match status" value="2"/>
</dbReference>
<dbReference type="InterPro" id="IPR050545">
    <property type="entry name" value="Mycobact_MmpL"/>
</dbReference>
<name>A0ABM7PMN1_9BACT</name>
<evidence type="ECO:0000256" key="6">
    <source>
        <dbReference type="SAM" id="Phobius"/>
    </source>
</evidence>
<feature type="transmembrane region" description="Helical" evidence="6">
    <location>
        <begin position="789"/>
        <end position="807"/>
    </location>
</feature>
<evidence type="ECO:0000259" key="7">
    <source>
        <dbReference type="PROSITE" id="PS50156"/>
    </source>
</evidence>
<keyword evidence="2" id="KW-1003">Cell membrane</keyword>
<evidence type="ECO:0000256" key="1">
    <source>
        <dbReference type="ARBA" id="ARBA00004651"/>
    </source>
</evidence>
<evidence type="ECO:0000256" key="2">
    <source>
        <dbReference type="ARBA" id="ARBA00022475"/>
    </source>
</evidence>
<dbReference type="InterPro" id="IPR000731">
    <property type="entry name" value="SSD"/>
</dbReference>
<evidence type="ECO:0000256" key="5">
    <source>
        <dbReference type="ARBA" id="ARBA00023136"/>
    </source>
</evidence>
<dbReference type="PANTHER" id="PTHR33406:SF13">
    <property type="entry name" value="MEMBRANE PROTEIN YDFJ"/>
    <property type="match status" value="1"/>
</dbReference>
<evidence type="ECO:0000313" key="9">
    <source>
        <dbReference type="Proteomes" id="UP001320148"/>
    </source>
</evidence>
<protein>
    <submittedName>
        <fullName evidence="8">Membrane protein</fullName>
    </submittedName>
</protein>
<feature type="transmembrane region" description="Helical" evidence="6">
    <location>
        <begin position="16"/>
        <end position="36"/>
    </location>
</feature>
<evidence type="ECO:0000256" key="4">
    <source>
        <dbReference type="ARBA" id="ARBA00022989"/>
    </source>
</evidence>
<feature type="domain" description="SSD" evidence="7">
    <location>
        <begin position="714"/>
        <end position="840"/>
    </location>
</feature>
<feature type="transmembrane region" description="Helical" evidence="6">
    <location>
        <begin position="266"/>
        <end position="283"/>
    </location>
</feature>
<evidence type="ECO:0000313" key="8">
    <source>
        <dbReference type="EMBL" id="BCS98729.1"/>
    </source>
</evidence>
<dbReference type="PANTHER" id="PTHR33406">
    <property type="entry name" value="MEMBRANE PROTEIN MJ1562-RELATED"/>
    <property type="match status" value="1"/>
</dbReference>
<feature type="transmembrane region" description="Helical" evidence="6">
    <location>
        <begin position="394"/>
        <end position="417"/>
    </location>
</feature>
<sequence length="853" mass="94941">MEQFNSFIERVYRRSILKYPLITLLLLLTLTLFFAYQIKDFRLDASAETLVLDDDEDLNYFRQLSERFGQQDYLLIAYKPKGDLFSQPVYDDITTLKEELQEVGLVESVLTVLDVPLLESPPLPVKELAASIRTLLSPETDQALAKKEILGSPVYKDLLVSPDGTLTAVVINLKYDHRYMELLSERDALKNLSRQRGLTIDERAALKQAESVFWQYREDARSERHDDIAAIRAIMDTHRDKADLFLGGVSMIADDLITFIKNDIRLFGGGMALFLVVTLGLIFGQVRWVLLPMLCCFVSVIHMSGILGFMGWEVTVISSNFISLQLIITMAIAIHLIVRHRELHKENPEWSQLDLTARATALMAKPCLFASLTTIAGFGSLLYSEILPVITFGWMMSAGIAVSLTLTFLLLPALLVLMPKGPTPKRLSLRFPLPEILGSFTEKHGKGILITSALALLFCVSGMMRLQVENSFIDYFKKSTEIYQGMKLIDDQLGGTTPLDVVITFDQARSATGSDVDADLDAFADEPDGGIAVTEENGDFAEFEEFDEVETSDKYWFTSDKVALVEKTHAYLESLPETGKVLSLASLTRIAEKLNDGKPLDNFALALLYGEIPEQYRELLLKPYVSVEHNEAHLSIRIKDSAPDLRRDDFLKEVEKGLIEQVGLKPENVRLNGMLVLYNNMLQSLFSSQILTLGIVLVMLAVMFLILFRSPVTALIAIFPNILSIGVVLGLMGWLGIPLDMMTITIAAISVGIAVDDTIHYIHRFADELAKDGDYVATMHRCHGSIGHAMYFTSITIISGFSILVLSNFIPSILFGLLTGLAMAIALLSSLTLLPKLILVLKPFGSQSEATPQ</sequence>
<dbReference type="RefSeq" id="WP_236890107.1">
    <property type="nucleotide sequence ID" value="NZ_AP024488.1"/>
</dbReference>
<proteinExistence type="predicted"/>
<dbReference type="EMBL" id="AP024488">
    <property type="protein sequence ID" value="BCS98729.1"/>
    <property type="molecule type" value="Genomic_DNA"/>
</dbReference>
<dbReference type="InterPro" id="IPR004869">
    <property type="entry name" value="MMPL_dom"/>
</dbReference>